<accession>A0ABR3IVL7</accession>
<protein>
    <recommendedName>
        <fullName evidence="2">Peptidase S9 prolyl oligopeptidase catalytic domain-containing protein</fullName>
    </recommendedName>
</protein>
<evidence type="ECO:0000259" key="2">
    <source>
        <dbReference type="Pfam" id="PF00326"/>
    </source>
</evidence>
<dbReference type="PANTHER" id="PTHR43037">
    <property type="entry name" value="UNNAMED PRODUCT-RELATED"/>
    <property type="match status" value="1"/>
</dbReference>
<organism evidence="3 4">
    <name type="scientific">Hohenbuehelia grisea</name>
    <dbReference type="NCBI Taxonomy" id="104357"/>
    <lineage>
        <taxon>Eukaryota</taxon>
        <taxon>Fungi</taxon>
        <taxon>Dikarya</taxon>
        <taxon>Basidiomycota</taxon>
        <taxon>Agaricomycotina</taxon>
        <taxon>Agaricomycetes</taxon>
        <taxon>Agaricomycetidae</taxon>
        <taxon>Agaricales</taxon>
        <taxon>Pleurotineae</taxon>
        <taxon>Pleurotaceae</taxon>
        <taxon>Hohenbuehelia</taxon>
    </lineage>
</organism>
<dbReference type="SUPFAM" id="SSF53474">
    <property type="entry name" value="alpha/beta-Hydrolases"/>
    <property type="match status" value="1"/>
</dbReference>
<gene>
    <name evidence="3" type="ORF">HGRIS_013412</name>
</gene>
<evidence type="ECO:0000313" key="3">
    <source>
        <dbReference type="EMBL" id="KAL0947293.1"/>
    </source>
</evidence>
<dbReference type="InterPro" id="IPR029058">
    <property type="entry name" value="AB_hydrolase_fold"/>
</dbReference>
<comment type="caution">
    <text evidence="3">The sequence shown here is derived from an EMBL/GenBank/DDBJ whole genome shotgun (WGS) entry which is preliminary data.</text>
</comment>
<proteinExistence type="predicted"/>
<evidence type="ECO:0000256" key="1">
    <source>
        <dbReference type="ARBA" id="ARBA00022729"/>
    </source>
</evidence>
<dbReference type="Proteomes" id="UP001556367">
    <property type="component" value="Unassembled WGS sequence"/>
</dbReference>
<evidence type="ECO:0000313" key="4">
    <source>
        <dbReference type="Proteomes" id="UP001556367"/>
    </source>
</evidence>
<dbReference type="EMBL" id="JASNQZ010000015">
    <property type="protein sequence ID" value="KAL0947293.1"/>
    <property type="molecule type" value="Genomic_DNA"/>
</dbReference>
<dbReference type="PANTHER" id="PTHR43037:SF4">
    <property type="entry name" value="PEPTIDASE S9 PROLYL OLIGOPEPTIDASE CATALYTIC DOMAIN-CONTAINING PROTEIN"/>
    <property type="match status" value="1"/>
</dbReference>
<name>A0ABR3IVL7_9AGAR</name>
<sequence length="904" mass="99195">MTSESTQAILRNASTHWRLELSTEWDVLGPFPLHAREQTFLSPSFPIDLSKPIDYNQTWPSSYADGGHVSWKKINSDNEGDLNISFQNIRWSALRATEGWAALQHHAILRATLTVIPPEAFTSTDLQHPVPSVLVQLVQGSFFAITPSLSQSDQNPAAPAWHAGNIYNLERSLPQVVNLPTPPSMTAPTEYNMFISGDYEIRLFGDPAAQKRAWPVQNINVQVGFDNAAPGEPLLHEASQDVICDFVDGRSFGDALGIAIRSTNGWWTVTNVSLKGEATKAFDLSIVRPATISPSQTRIIPILVSQHAPFHDAKFDISLFFTQGSSLAEHNVSVTLEIAHHIQWVSDAGPVPLKGTYFYAETNPTAFSAIPPMRENGRAEKPPLLFLHGAGAEVVNNPWWVEYLPRMEHSWVIAPSGRTSWGLDWHGPSARDAWASLDALVKIIHQRPQWKPWALAPQTRAIVMGHSNGGQGAWYLASRFPDRTLAVVPAAAYIKSQSYVPLTMSRSAHFIDPVLRAILESSLTPDDNDLFIPNLLDTPLLAVHGGVDENVPVWHSREYVSVLKTWNPEANATFIEDPNQPHLYPSQLTSKAVHDFLDGVLAQHQDTYPRIKSFLLTASIPSESSSLHGFRVLELEIPGRLGRIEVETSAAGRVQVTPRNVHSFTIDLSLWPNTSFAVNDDNLMVQTVTDNILISRTASGEWQSASFDNSAPPIASQFGRVQSILISPGPLTIVVPSKSPSRELSVAQRIAHDLGVYHRLDAEISLEHDIRVAWESGILSPGNVIVIGRHTSDFVNWLLGKKQTPFATSDSGFAVANHKLREKSLGAVVMHPHPHSASSVLLLLGTDDAGLERAARLFPIRTGVATPDWVVLDARSDNVGAGGVIGAGVWGRGFSLNSAMSWLY</sequence>
<dbReference type="InterPro" id="IPR001375">
    <property type="entry name" value="Peptidase_S9_cat"/>
</dbReference>
<reference evidence="4" key="1">
    <citation type="submission" date="2024-06" db="EMBL/GenBank/DDBJ databases">
        <title>Multi-omics analyses provide insights into the biosynthesis of the anticancer antibiotic pleurotin in Hohenbuehelia grisea.</title>
        <authorList>
            <person name="Weaver J.A."/>
            <person name="Alberti F."/>
        </authorList>
    </citation>
    <scope>NUCLEOTIDE SEQUENCE [LARGE SCALE GENOMIC DNA]</scope>
    <source>
        <strain evidence="4">T-177</strain>
    </source>
</reference>
<dbReference type="Pfam" id="PF00326">
    <property type="entry name" value="Peptidase_S9"/>
    <property type="match status" value="1"/>
</dbReference>
<keyword evidence="4" id="KW-1185">Reference proteome</keyword>
<feature type="domain" description="Peptidase S9 prolyl oligopeptidase catalytic" evidence="2">
    <location>
        <begin position="458"/>
        <end position="591"/>
    </location>
</feature>
<dbReference type="Gene3D" id="3.40.50.1820">
    <property type="entry name" value="alpha/beta hydrolase"/>
    <property type="match status" value="1"/>
</dbReference>
<dbReference type="InterPro" id="IPR050955">
    <property type="entry name" value="Plant_Biomass_Hydrol_Est"/>
</dbReference>
<keyword evidence="1" id="KW-0732">Signal</keyword>